<dbReference type="InterPro" id="IPR019144">
    <property type="entry name" value="Membralin"/>
</dbReference>
<gene>
    <name evidence="3" type="primary">Tmem259_1</name>
    <name evidence="3" type="ORF">GWK47_003631</name>
</gene>
<dbReference type="GO" id="GO:1904294">
    <property type="term" value="P:positive regulation of ERAD pathway"/>
    <property type="evidence" value="ECO:0007669"/>
    <property type="project" value="TreeGrafter"/>
</dbReference>
<evidence type="ECO:0000313" key="3">
    <source>
        <dbReference type="EMBL" id="KAG0728738.1"/>
    </source>
</evidence>
<reference evidence="3" key="1">
    <citation type="submission" date="2020-07" db="EMBL/GenBank/DDBJ databases">
        <title>The High-quality genome of the commercially important snow crab, Chionoecetes opilio.</title>
        <authorList>
            <person name="Jeong J.-H."/>
            <person name="Ryu S."/>
        </authorList>
    </citation>
    <scope>NUCLEOTIDE SEQUENCE</scope>
    <source>
        <strain evidence="3">MADBK_172401_WGS</strain>
        <tissue evidence="3">Digestive gland</tissue>
    </source>
</reference>
<organism evidence="3 4">
    <name type="scientific">Chionoecetes opilio</name>
    <name type="common">Atlantic snow crab</name>
    <name type="synonym">Cancer opilio</name>
    <dbReference type="NCBI Taxonomy" id="41210"/>
    <lineage>
        <taxon>Eukaryota</taxon>
        <taxon>Metazoa</taxon>
        <taxon>Ecdysozoa</taxon>
        <taxon>Arthropoda</taxon>
        <taxon>Crustacea</taxon>
        <taxon>Multicrustacea</taxon>
        <taxon>Malacostraca</taxon>
        <taxon>Eumalacostraca</taxon>
        <taxon>Eucarida</taxon>
        <taxon>Decapoda</taxon>
        <taxon>Pleocyemata</taxon>
        <taxon>Brachyura</taxon>
        <taxon>Eubrachyura</taxon>
        <taxon>Majoidea</taxon>
        <taxon>Majidae</taxon>
        <taxon>Chionoecetes</taxon>
    </lineage>
</organism>
<feature type="transmembrane region" description="Helical" evidence="2">
    <location>
        <begin position="222"/>
        <end position="241"/>
    </location>
</feature>
<keyword evidence="2" id="KW-1133">Transmembrane helix</keyword>
<dbReference type="Proteomes" id="UP000770661">
    <property type="component" value="Unassembled WGS sequence"/>
</dbReference>
<dbReference type="GO" id="GO:0005783">
    <property type="term" value="C:endoplasmic reticulum"/>
    <property type="evidence" value="ECO:0007669"/>
    <property type="project" value="TreeGrafter"/>
</dbReference>
<sequence>MGCFLVPEHIEFEEEDFTSGNSTNAQPQFIVPDVKPEEEIPELLDKAEDTFHANQTEETSSPSLHDDSPLPKKEPLEMFVKAVLPEEEYIVEYSLEYGFLRLSPATRQRLNVPVKIVTLDPVKDACFGDSLSRFILDEFLGYDDILMGSIKSLAEKEENKGYLRNVVTGEHYRFVSMWMGGSNYLAAAFVMIVFTLSVSMLLRYSHHQIFLFIVDLLQMLELNVAITFPAAPMLTVILALVGE</sequence>
<evidence type="ECO:0000313" key="4">
    <source>
        <dbReference type="Proteomes" id="UP000770661"/>
    </source>
</evidence>
<accession>A0A8J4YIL9</accession>
<comment type="caution">
    <text evidence="3">The sequence shown here is derived from an EMBL/GenBank/DDBJ whole genome shotgun (WGS) entry which is preliminary data.</text>
</comment>
<dbReference type="Pfam" id="PF09746">
    <property type="entry name" value="Membralin"/>
    <property type="match status" value="1"/>
</dbReference>
<feature type="transmembrane region" description="Helical" evidence="2">
    <location>
        <begin position="183"/>
        <end position="202"/>
    </location>
</feature>
<dbReference type="PANTHER" id="PTHR21650">
    <property type="entry name" value="MEMBRALIN/KINETOCHORE PROTEIN NUF2"/>
    <property type="match status" value="1"/>
</dbReference>
<dbReference type="OrthoDB" id="6779347at2759"/>
<dbReference type="AlphaFoldDB" id="A0A8J4YIL9"/>
<proteinExistence type="predicted"/>
<name>A0A8J4YIL9_CHIOP</name>
<dbReference type="EMBL" id="JACEEZ010001881">
    <property type="protein sequence ID" value="KAG0728738.1"/>
    <property type="molecule type" value="Genomic_DNA"/>
</dbReference>
<evidence type="ECO:0000256" key="1">
    <source>
        <dbReference type="SAM" id="MobiDB-lite"/>
    </source>
</evidence>
<dbReference type="PANTHER" id="PTHR21650:SF4">
    <property type="entry name" value="MEMBRALIN"/>
    <property type="match status" value="1"/>
</dbReference>
<keyword evidence="2" id="KW-0812">Transmembrane</keyword>
<evidence type="ECO:0000256" key="2">
    <source>
        <dbReference type="SAM" id="Phobius"/>
    </source>
</evidence>
<keyword evidence="4" id="KW-1185">Reference proteome</keyword>
<dbReference type="GO" id="GO:0034976">
    <property type="term" value="P:response to endoplasmic reticulum stress"/>
    <property type="evidence" value="ECO:0007669"/>
    <property type="project" value="TreeGrafter"/>
</dbReference>
<feature type="region of interest" description="Disordered" evidence="1">
    <location>
        <begin position="43"/>
        <end position="70"/>
    </location>
</feature>
<keyword evidence="2" id="KW-0472">Membrane</keyword>
<protein>
    <submittedName>
        <fullName evidence="3">Membralin</fullName>
    </submittedName>
</protein>